<evidence type="ECO:0000313" key="2">
    <source>
        <dbReference type="EMBL" id="KAJ3078355.1"/>
    </source>
</evidence>
<sequence length="117" mass="13213">QAIKEALFLNVGYGLIQLYDENNNQITDLGDIPENYFEKIKDGGLSLALQTTNASSSSLFADPDLTEPASKKQRTEDLPRPIHAFLDHDAWLEFVSSERLKLPGQHFHFVFHNSNPN</sequence>
<dbReference type="EMBL" id="JADGJH010006044">
    <property type="protein sequence ID" value="KAJ3078355.1"/>
    <property type="molecule type" value="Genomic_DNA"/>
</dbReference>
<dbReference type="Proteomes" id="UP001211907">
    <property type="component" value="Unassembled WGS sequence"/>
</dbReference>
<protein>
    <submittedName>
        <fullName evidence="2">Uncharacterized protein</fullName>
    </submittedName>
</protein>
<feature type="compositionally biased region" description="Basic and acidic residues" evidence="1">
    <location>
        <begin position="69"/>
        <end position="78"/>
    </location>
</feature>
<organism evidence="2 3">
    <name type="scientific">Physocladia obscura</name>
    <dbReference type="NCBI Taxonomy" id="109957"/>
    <lineage>
        <taxon>Eukaryota</taxon>
        <taxon>Fungi</taxon>
        <taxon>Fungi incertae sedis</taxon>
        <taxon>Chytridiomycota</taxon>
        <taxon>Chytridiomycota incertae sedis</taxon>
        <taxon>Chytridiomycetes</taxon>
        <taxon>Chytridiales</taxon>
        <taxon>Chytriomycetaceae</taxon>
        <taxon>Physocladia</taxon>
    </lineage>
</organism>
<evidence type="ECO:0000313" key="3">
    <source>
        <dbReference type="Proteomes" id="UP001211907"/>
    </source>
</evidence>
<proteinExistence type="predicted"/>
<name>A0AAD5SL14_9FUNG</name>
<feature type="region of interest" description="Disordered" evidence="1">
    <location>
        <begin position="56"/>
        <end position="78"/>
    </location>
</feature>
<keyword evidence="3" id="KW-1185">Reference proteome</keyword>
<evidence type="ECO:0000256" key="1">
    <source>
        <dbReference type="SAM" id="MobiDB-lite"/>
    </source>
</evidence>
<comment type="caution">
    <text evidence="2">The sequence shown here is derived from an EMBL/GenBank/DDBJ whole genome shotgun (WGS) entry which is preliminary data.</text>
</comment>
<feature type="non-terminal residue" evidence="2">
    <location>
        <position position="1"/>
    </location>
</feature>
<gene>
    <name evidence="2" type="ORF">HK100_010753</name>
</gene>
<accession>A0AAD5SL14</accession>
<reference evidence="2" key="1">
    <citation type="submission" date="2020-05" db="EMBL/GenBank/DDBJ databases">
        <title>Phylogenomic resolution of chytrid fungi.</title>
        <authorList>
            <person name="Stajich J.E."/>
            <person name="Amses K."/>
            <person name="Simmons R."/>
            <person name="Seto K."/>
            <person name="Myers J."/>
            <person name="Bonds A."/>
            <person name="Quandt C.A."/>
            <person name="Barry K."/>
            <person name="Liu P."/>
            <person name="Grigoriev I."/>
            <person name="Longcore J.E."/>
            <person name="James T.Y."/>
        </authorList>
    </citation>
    <scope>NUCLEOTIDE SEQUENCE</scope>
    <source>
        <strain evidence="2">JEL0513</strain>
    </source>
</reference>
<dbReference type="AlphaFoldDB" id="A0AAD5SL14"/>